<dbReference type="InterPro" id="IPR003439">
    <property type="entry name" value="ABC_transporter-like_ATP-bd"/>
</dbReference>
<dbReference type="PROSITE" id="PS00211">
    <property type="entry name" value="ABC_TRANSPORTER_1"/>
    <property type="match status" value="1"/>
</dbReference>
<dbReference type="EMBL" id="CP126084">
    <property type="protein sequence ID" value="WHX48921.1"/>
    <property type="molecule type" value="Genomic_DNA"/>
</dbReference>
<dbReference type="GO" id="GO:0005524">
    <property type="term" value="F:ATP binding"/>
    <property type="evidence" value="ECO:0007669"/>
    <property type="project" value="UniProtKB-KW"/>
</dbReference>
<evidence type="ECO:0000256" key="8">
    <source>
        <dbReference type="ARBA" id="ARBA00022967"/>
    </source>
</evidence>
<proteinExistence type="inferred from homology"/>
<feature type="domain" description="ABC transporter" evidence="11">
    <location>
        <begin position="4"/>
        <end position="242"/>
    </location>
</feature>
<keyword evidence="7 12" id="KW-0067">ATP-binding</keyword>
<dbReference type="InterPro" id="IPR027417">
    <property type="entry name" value="P-loop_NTPase"/>
</dbReference>
<accession>A0AA95I3Q5</accession>
<dbReference type="InterPro" id="IPR003593">
    <property type="entry name" value="AAA+_ATPase"/>
</dbReference>
<dbReference type="InterPro" id="IPR015856">
    <property type="entry name" value="ABC_transpr_CbiO/EcfA_su"/>
</dbReference>
<dbReference type="SMART" id="SM00382">
    <property type="entry name" value="AAA"/>
    <property type="match status" value="2"/>
</dbReference>
<comment type="similarity">
    <text evidence="2">Belongs to the ABC transporter superfamily.</text>
</comment>
<feature type="domain" description="ABC transporter" evidence="11">
    <location>
        <begin position="338"/>
        <end position="583"/>
    </location>
</feature>
<gene>
    <name evidence="12" type="ORF">QNH46_23205</name>
</gene>
<comment type="function">
    <text evidence="10">Probably part of an ABC transporter complex. Responsible for energy coupling to the transport system.</text>
</comment>
<protein>
    <submittedName>
        <fullName evidence="12">ATP-binding cassette domain-containing protein</fullName>
    </submittedName>
</protein>
<evidence type="ECO:0000256" key="3">
    <source>
        <dbReference type="ARBA" id="ARBA00022448"/>
    </source>
</evidence>
<evidence type="ECO:0000256" key="5">
    <source>
        <dbReference type="ARBA" id="ARBA00022737"/>
    </source>
</evidence>
<keyword evidence="4" id="KW-1003">Cell membrane</keyword>
<dbReference type="KEGG" id="pwn:QNH46_23205"/>
<organism evidence="12 13">
    <name type="scientific">Paenibacillus woosongensis</name>
    <dbReference type="NCBI Taxonomy" id="307580"/>
    <lineage>
        <taxon>Bacteria</taxon>
        <taxon>Bacillati</taxon>
        <taxon>Bacillota</taxon>
        <taxon>Bacilli</taxon>
        <taxon>Bacillales</taxon>
        <taxon>Paenibacillaceae</taxon>
        <taxon>Paenibacillus</taxon>
    </lineage>
</organism>
<dbReference type="PANTHER" id="PTHR43553">
    <property type="entry name" value="HEAVY METAL TRANSPORTER"/>
    <property type="match status" value="1"/>
</dbReference>
<evidence type="ECO:0000256" key="9">
    <source>
        <dbReference type="ARBA" id="ARBA00023136"/>
    </source>
</evidence>
<reference evidence="12" key="1">
    <citation type="submission" date="2023-05" db="EMBL/GenBank/DDBJ databases">
        <title>Comparative genomics of Bacillaceae isolates and their secondary metabolite potential.</title>
        <authorList>
            <person name="Song L."/>
            <person name="Nielsen L.J."/>
            <person name="Mohite O."/>
            <person name="Xu X."/>
            <person name="Weber T."/>
            <person name="Kovacs A.T."/>
        </authorList>
    </citation>
    <scope>NUCLEOTIDE SEQUENCE</scope>
    <source>
        <strain evidence="12">B2_4</strain>
    </source>
</reference>
<dbReference type="InterPro" id="IPR017871">
    <property type="entry name" value="ABC_transporter-like_CS"/>
</dbReference>
<dbReference type="Proteomes" id="UP001177943">
    <property type="component" value="Chromosome"/>
</dbReference>
<dbReference type="SUPFAM" id="SSF52540">
    <property type="entry name" value="P-loop containing nucleoside triphosphate hydrolases"/>
    <property type="match status" value="2"/>
</dbReference>
<evidence type="ECO:0000313" key="13">
    <source>
        <dbReference type="Proteomes" id="UP001177943"/>
    </source>
</evidence>
<evidence type="ECO:0000256" key="4">
    <source>
        <dbReference type="ARBA" id="ARBA00022475"/>
    </source>
</evidence>
<dbReference type="GO" id="GO:0016887">
    <property type="term" value="F:ATP hydrolysis activity"/>
    <property type="evidence" value="ECO:0007669"/>
    <property type="project" value="InterPro"/>
</dbReference>
<dbReference type="AlphaFoldDB" id="A0AA95I3Q5"/>
<dbReference type="GO" id="GO:0042626">
    <property type="term" value="F:ATPase-coupled transmembrane transporter activity"/>
    <property type="evidence" value="ECO:0007669"/>
    <property type="project" value="TreeGrafter"/>
</dbReference>
<evidence type="ECO:0000256" key="7">
    <source>
        <dbReference type="ARBA" id="ARBA00022840"/>
    </source>
</evidence>
<keyword evidence="6" id="KW-0547">Nucleotide-binding</keyword>
<dbReference type="Pfam" id="PF00005">
    <property type="entry name" value="ABC_tran"/>
    <property type="match status" value="2"/>
</dbReference>
<keyword evidence="9" id="KW-0472">Membrane</keyword>
<evidence type="ECO:0000256" key="1">
    <source>
        <dbReference type="ARBA" id="ARBA00004202"/>
    </source>
</evidence>
<evidence type="ECO:0000256" key="10">
    <source>
        <dbReference type="ARBA" id="ARBA00025157"/>
    </source>
</evidence>
<evidence type="ECO:0000256" key="2">
    <source>
        <dbReference type="ARBA" id="ARBA00005417"/>
    </source>
</evidence>
<keyword evidence="3" id="KW-0813">Transport</keyword>
<dbReference type="RefSeq" id="WP_283926216.1">
    <property type="nucleotide sequence ID" value="NZ_CP126084.1"/>
</dbReference>
<dbReference type="CDD" id="cd03225">
    <property type="entry name" value="ABC_cobalt_CbiO_domain1"/>
    <property type="match status" value="2"/>
</dbReference>
<dbReference type="InterPro" id="IPR050095">
    <property type="entry name" value="ECF_ABC_transporter_ATP-bd"/>
</dbReference>
<dbReference type="Gene3D" id="3.40.50.300">
    <property type="entry name" value="P-loop containing nucleotide triphosphate hydrolases"/>
    <property type="match status" value="2"/>
</dbReference>
<keyword evidence="5" id="KW-0677">Repeat</keyword>
<sequence length="604" mass="67006">MALYQIEHVSFKYPEASEAMLADINITVEEGDFVLLCGPSGSGKTTLLRQLKREIRPEGHRQGEIRYRGNLQDDLDARHSIEEIGMVFQDPDSQIVMNTVWQELTFAMENLGYAAEQIQRRIGELVQFFGMQGWLQLGVHELSGGQKQILNLASVMSLRPKVLLLDEPTAQLDPIAAKEFIQLLARINEELSITIIISEHRVEELFPLATQVVMLKAGEVAYAGAPQEVIRKIWSDRDGFFIPYLPAVCRLFLGAGGEAARRGTEAPIPLTVKAGRQWISQHAKVPANQVQSSSEASSASADTPSESLAAALTVPLIAEQTAQQQAEQQAGRHGTPLLECRELFFTYEKNAPLVLKGCSLHIHQGEFFTLFGGNGSGKSTLLHQIAGARKPQRGNIFLAGKSLLRSSTAERSRLIGYVAQNPLLYFTRDTVGAQFKDRIERLEQGSGKGHQQGQTFAMSRQERLDELLELFELKGSLDKHPLDLSGGQQQKAALILVLLAEPRLLLLDEPTKGLDPTSKMKLAAQLESIREKGTTILMVSHDIEFAANYATRCGLLFDGKLVAVEETRNFLRNNYFYTTIIHRTAGDFFPAAITMKDIGMPWEK</sequence>
<dbReference type="GO" id="GO:0043190">
    <property type="term" value="C:ATP-binding cassette (ABC) transporter complex"/>
    <property type="evidence" value="ECO:0007669"/>
    <property type="project" value="TreeGrafter"/>
</dbReference>
<dbReference type="PROSITE" id="PS50893">
    <property type="entry name" value="ABC_TRANSPORTER_2"/>
    <property type="match status" value="2"/>
</dbReference>
<dbReference type="PANTHER" id="PTHR43553:SF23">
    <property type="entry name" value="ABC TRANSPORTER ATP-BINDING COMPONENT"/>
    <property type="match status" value="1"/>
</dbReference>
<evidence type="ECO:0000259" key="11">
    <source>
        <dbReference type="PROSITE" id="PS50893"/>
    </source>
</evidence>
<comment type="subcellular location">
    <subcellularLocation>
        <location evidence="1">Cell membrane</location>
        <topology evidence="1">Peripheral membrane protein</topology>
    </subcellularLocation>
</comment>
<name>A0AA95I3Q5_9BACL</name>
<evidence type="ECO:0000256" key="6">
    <source>
        <dbReference type="ARBA" id="ARBA00022741"/>
    </source>
</evidence>
<keyword evidence="8" id="KW-1278">Translocase</keyword>
<evidence type="ECO:0000313" key="12">
    <source>
        <dbReference type="EMBL" id="WHX48921.1"/>
    </source>
</evidence>